<dbReference type="InterPro" id="IPR032013">
    <property type="entry name" value="DUF4795"/>
</dbReference>
<evidence type="ECO:0000259" key="3">
    <source>
        <dbReference type="Pfam" id="PF16043"/>
    </source>
</evidence>
<organism evidence="4 5">
    <name type="scientific">Myotis davidii</name>
    <name type="common">David's myotis</name>
    <dbReference type="NCBI Taxonomy" id="225400"/>
    <lineage>
        <taxon>Eukaryota</taxon>
        <taxon>Metazoa</taxon>
        <taxon>Chordata</taxon>
        <taxon>Craniata</taxon>
        <taxon>Vertebrata</taxon>
        <taxon>Euteleostomi</taxon>
        <taxon>Mammalia</taxon>
        <taxon>Eutheria</taxon>
        <taxon>Laurasiatheria</taxon>
        <taxon>Chiroptera</taxon>
        <taxon>Yangochiroptera</taxon>
        <taxon>Vespertilionidae</taxon>
        <taxon>Myotis</taxon>
    </lineage>
</organism>
<name>L5M8M0_MYODS</name>
<feature type="coiled-coil region" evidence="1">
    <location>
        <begin position="629"/>
        <end position="656"/>
    </location>
</feature>
<feature type="region of interest" description="Disordered" evidence="2">
    <location>
        <begin position="308"/>
        <end position="341"/>
    </location>
</feature>
<dbReference type="PANTHER" id="PTHR47080:SF1">
    <property type="entry name" value="CHROMOSOME 16 OPEN READING FRAME 96"/>
    <property type="match status" value="1"/>
</dbReference>
<feature type="domain" description="DUF4795" evidence="3">
    <location>
        <begin position="602"/>
        <end position="779"/>
    </location>
</feature>
<evidence type="ECO:0000313" key="4">
    <source>
        <dbReference type="EMBL" id="ELK34682.1"/>
    </source>
</evidence>
<proteinExistence type="predicted"/>
<gene>
    <name evidence="4" type="ORF">MDA_GLEAN10009613</name>
</gene>
<reference evidence="5" key="1">
    <citation type="journal article" date="2013" name="Science">
        <title>Comparative analysis of bat genomes provides insight into the evolution of flight and immunity.</title>
        <authorList>
            <person name="Zhang G."/>
            <person name="Cowled C."/>
            <person name="Shi Z."/>
            <person name="Huang Z."/>
            <person name="Bishop-Lilly K.A."/>
            <person name="Fang X."/>
            <person name="Wynne J.W."/>
            <person name="Xiong Z."/>
            <person name="Baker M.L."/>
            <person name="Zhao W."/>
            <person name="Tachedjian M."/>
            <person name="Zhu Y."/>
            <person name="Zhou P."/>
            <person name="Jiang X."/>
            <person name="Ng J."/>
            <person name="Yang L."/>
            <person name="Wu L."/>
            <person name="Xiao J."/>
            <person name="Feng Y."/>
            <person name="Chen Y."/>
            <person name="Sun X."/>
            <person name="Zhang Y."/>
            <person name="Marsh G.A."/>
            <person name="Crameri G."/>
            <person name="Broder C.C."/>
            <person name="Frey K.G."/>
            <person name="Wang L.F."/>
            <person name="Wang J."/>
        </authorList>
    </citation>
    <scope>NUCLEOTIDE SEQUENCE [LARGE SCALE GENOMIC DNA]</scope>
</reference>
<evidence type="ECO:0000256" key="2">
    <source>
        <dbReference type="SAM" id="MobiDB-lite"/>
    </source>
</evidence>
<sequence>MDAPNPSSTDLPDNMSFSLSFSELVNIAIPQYGVVNFKALHLVLHGILEHINMAELKKVLSGDEEFLQTSQNMLMPREGDGQPTVQPLKRLSNVFDHVVSRIERLESQLSMLHEMPSTSMLLEGSQGTNRPAQELWQLIKLRKMVEGNEEALEKAMKTMQDLLTDINSLKTDTETLRKDVDMLKDMWNKIHLDRINTFFDDMKAQNRKINVLQRDVTALQNKISTIPKADDLVLWSSLHDALFAPGDVSEELEDSDMWKVAEKLPEPELAQTTMFLESSGPSQVSEAFQLPRPLETVWHYPVPGQVQKEESAHGVPLTGAQGLGQSQGFRAPPPAIEPGSAWPQTLESREEMQQLPSLSEGTEEDYLQYKTDTHEVAPAAQTSEEEPPKSARTALRRMKTTAVIAAAAAAAYAAAASSATRAAEASARAAESSALVVQDAPATKLASVATSVAASGPLGIFADVMGAGSSRGAIPSMSITDAAEMGYEEFVASTYATHFIAPDTELSQATLVARQAITPEDKKKAVKYSMSHIAQIPVKHDSLKEEFDQLSSHMKHHIAHLAHRGSSSKFGMTLDILQEKIGNLQKSRLQEEELEKVWGHQIAAMKDHYIVLDRAVEKIYNRLEEFKILESQIKNLDMIKADKSEMEQELKEKADKSILAAKASRVDLERVEMELNEMVQGILLRVMSQEDDWKKMVEQLSKDLNSKDLDSLKKDINEVWHIVKKLLIEGLRFDPDSAAGFRKKLFEQVKCISCDRPVEMMTGPHLITIRKAHLLSTLRPSSANSYEYLQRQQMREQQQLQNLGDQDWHDGPGNDANLKLKSYNLTTLYPYGDPDILDYDTAEVDILGVDGILYKGRMENQEGAQPLTSAEKGLAGEGRQAFRGTPARYPGFAGQHEQMQAGSKAGTIPDWGVLTQPLTKMGSYCMPGTKPGARETQGNKIDGCALESPHE</sequence>
<dbReference type="Proteomes" id="UP000010556">
    <property type="component" value="Unassembled WGS sequence"/>
</dbReference>
<feature type="region of interest" description="Disordered" evidence="2">
    <location>
        <begin position="926"/>
        <end position="951"/>
    </location>
</feature>
<keyword evidence="1" id="KW-0175">Coiled coil</keyword>
<accession>L5M8M0</accession>
<dbReference type="EMBL" id="KB102866">
    <property type="protein sequence ID" value="ELK34682.1"/>
    <property type="molecule type" value="Genomic_DNA"/>
</dbReference>
<dbReference type="AlphaFoldDB" id="L5M8M0"/>
<dbReference type="PANTHER" id="PTHR47080">
    <property type="entry name" value="CHROMOSOME 16 OPEN READING FRAME 96"/>
    <property type="match status" value="1"/>
</dbReference>
<dbReference type="eggNOG" id="ENOG502RC3N">
    <property type="taxonomic scope" value="Eukaryota"/>
</dbReference>
<evidence type="ECO:0000256" key="1">
    <source>
        <dbReference type="SAM" id="Coils"/>
    </source>
</evidence>
<keyword evidence="5" id="KW-1185">Reference proteome</keyword>
<protein>
    <recommendedName>
        <fullName evidence="3">DUF4795 domain-containing protein</fullName>
    </recommendedName>
</protein>
<dbReference type="Pfam" id="PF16043">
    <property type="entry name" value="DUF4795"/>
    <property type="match status" value="1"/>
</dbReference>
<evidence type="ECO:0000313" key="5">
    <source>
        <dbReference type="Proteomes" id="UP000010556"/>
    </source>
</evidence>